<name>A0A9N7V5J9_PLEPL</name>
<comment type="caution">
    <text evidence="2">The sequence shown here is derived from an EMBL/GenBank/DDBJ whole genome shotgun (WGS) entry which is preliminary data.</text>
</comment>
<dbReference type="Proteomes" id="UP001153269">
    <property type="component" value="Unassembled WGS sequence"/>
</dbReference>
<accession>A0A9N7V5J9</accession>
<evidence type="ECO:0000313" key="2">
    <source>
        <dbReference type="EMBL" id="CAB1443402.1"/>
    </source>
</evidence>
<feature type="compositionally biased region" description="Polar residues" evidence="1">
    <location>
        <begin position="1"/>
        <end position="12"/>
    </location>
</feature>
<dbReference type="EMBL" id="CADEAL010003090">
    <property type="protein sequence ID" value="CAB1443402.1"/>
    <property type="molecule type" value="Genomic_DNA"/>
</dbReference>
<feature type="region of interest" description="Disordered" evidence="1">
    <location>
        <begin position="1"/>
        <end position="30"/>
    </location>
</feature>
<organism evidence="2 3">
    <name type="scientific">Pleuronectes platessa</name>
    <name type="common">European plaice</name>
    <dbReference type="NCBI Taxonomy" id="8262"/>
    <lineage>
        <taxon>Eukaryota</taxon>
        <taxon>Metazoa</taxon>
        <taxon>Chordata</taxon>
        <taxon>Craniata</taxon>
        <taxon>Vertebrata</taxon>
        <taxon>Euteleostomi</taxon>
        <taxon>Actinopterygii</taxon>
        <taxon>Neopterygii</taxon>
        <taxon>Teleostei</taxon>
        <taxon>Neoteleostei</taxon>
        <taxon>Acanthomorphata</taxon>
        <taxon>Carangaria</taxon>
        <taxon>Pleuronectiformes</taxon>
        <taxon>Pleuronectoidei</taxon>
        <taxon>Pleuronectidae</taxon>
        <taxon>Pleuronectes</taxon>
    </lineage>
</organism>
<reference evidence="2" key="1">
    <citation type="submission" date="2020-03" db="EMBL/GenBank/DDBJ databases">
        <authorList>
            <person name="Weist P."/>
        </authorList>
    </citation>
    <scope>NUCLEOTIDE SEQUENCE</scope>
</reference>
<gene>
    <name evidence="2" type="ORF">PLEPLA_LOCUS31118</name>
</gene>
<protein>
    <submittedName>
        <fullName evidence="2">Uncharacterized protein</fullName>
    </submittedName>
</protein>
<proteinExistence type="predicted"/>
<dbReference type="AlphaFoldDB" id="A0A9N7V5J9"/>
<evidence type="ECO:0000313" key="3">
    <source>
        <dbReference type="Proteomes" id="UP001153269"/>
    </source>
</evidence>
<evidence type="ECO:0000256" key="1">
    <source>
        <dbReference type="SAM" id="MobiDB-lite"/>
    </source>
</evidence>
<sequence>MKSVVSLNTKYNQPVLMDPRSATRSPHPTPHQTFDLLQGCLGNLLCKDEEGGDAEVGRAREKKEEACVFGILG</sequence>
<keyword evidence="3" id="KW-1185">Reference proteome</keyword>